<reference evidence="2 3" key="1">
    <citation type="submission" date="2024-04" db="EMBL/GenBank/DDBJ databases">
        <title>Phyllosticta paracitricarpa is synonymous to the EU quarantine fungus P. citricarpa based on phylogenomic analyses.</title>
        <authorList>
            <consortium name="Lawrence Berkeley National Laboratory"/>
            <person name="Van Ingen-Buijs V.A."/>
            <person name="Van Westerhoven A.C."/>
            <person name="Haridas S."/>
            <person name="Skiadas P."/>
            <person name="Martin F."/>
            <person name="Groenewald J.Z."/>
            <person name="Crous P.W."/>
            <person name="Seidl M.F."/>
        </authorList>
    </citation>
    <scope>NUCLEOTIDE SEQUENCE [LARGE SCALE GENOMIC DNA]</scope>
    <source>
        <strain evidence="2 3">CBS 123374</strain>
    </source>
</reference>
<dbReference type="EMBL" id="JBBWRZ010000001">
    <property type="protein sequence ID" value="KAK8246974.1"/>
    <property type="molecule type" value="Genomic_DNA"/>
</dbReference>
<feature type="compositionally biased region" description="Basic and acidic residues" evidence="1">
    <location>
        <begin position="309"/>
        <end position="321"/>
    </location>
</feature>
<evidence type="ECO:0000313" key="3">
    <source>
        <dbReference type="Proteomes" id="UP001492380"/>
    </source>
</evidence>
<proteinExistence type="predicted"/>
<feature type="compositionally biased region" description="Basic and acidic residues" evidence="1">
    <location>
        <begin position="276"/>
        <end position="287"/>
    </location>
</feature>
<feature type="compositionally biased region" description="Basic and acidic residues" evidence="1">
    <location>
        <begin position="379"/>
        <end position="414"/>
    </location>
</feature>
<keyword evidence="3" id="KW-1185">Reference proteome</keyword>
<comment type="caution">
    <text evidence="2">The sequence shown here is derived from an EMBL/GenBank/DDBJ whole genome shotgun (WGS) entry which is preliminary data.</text>
</comment>
<evidence type="ECO:0000256" key="1">
    <source>
        <dbReference type="SAM" id="MobiDB-lite"/>
    </source>
</evidence>
<protein>
    <recommendedName>
        <fullName evidence="4">Cell surface protein</fullName>
    </recommendedName>
</protein>
<gene>
    <name evidence="2" type="ORF">HDK90DRAFT_26412</name>
</gene>
<feature type="compositionally biased region" description="Polar residues" evidence="1">
    <location>
        <begin position="172"/>
        <end position="189"/>
    </location>
</feature>
<dbReference type="Proteomes" id="UP001492380">
    <property type="component" value="Unassembled WGS sequence"/>
</dbReference>
<dbReference type="PANTHER" id="PTHR39606">
    <property type="entry name" value="SURFACE PROTEIN, PUTATIVE-RELATED"/>
    <property type="match status" value="1"/>
</dbReference>
<feature type="compositionally biased region" description="Low complexity" evidence="1">
    <location>
        <begin position="343"/>
        <end position="358"/>
    </location>
</feature>
<feature type="compositionally biased region" description="Basic and acidic residues" evidence="1">
    <location>
        <begin position="244"/>
        <end position="256"/>
    </location>
</feature>
<feature type="compositionally biased region" description="Basic and acidic residues" evidence="1">
    <location>
        <begin position="192"/>
        <end position="204"/>
    </location>
</feature>
<feature type="compositionally biased region" description="Polar residues" evidence="1">
    <location>
        <begin position="132"/>
        <end position="148"/>
    </location>
</feature>
<evidence type="ECO:0000313" key="2">
    <source>
        <dbReference type="EMBL" id="KAK8246974.1"/>
    </source>
</evidence>
<feature type="compositionally biased region" description="Low complexity" evidence="1">
    <location>
        <begin position="206"/>
        <end position="220"/>
    </location>
</feature>
<accession>A0ABR1Z3J0</accession>
<feature type="region of interest" description="Disordered" evidence="1">
    <location>
        <begin position="38"/>
        <end position="436"/>
    </location>
</feature>
<feature type="compositionally biased region" description="Low complexity" evidence="1">
    <location>
        <begin position="288"/>
        <end position="306"/>
    </location>
</feature>
<organism evidence="2 3">
    <name type="scientific">Phyllosticta capitalensis</name>
    <dbReference type="NCBI Taxonomy" id="121624"/>
    <lineage>
        <taxon>Eukaryota</taxon>
        <taxon>Fungi</taxon>
        <taxon>Dikarya</taxon>
        <taxon>Ascomycota</taxon>
        <taxon>Pezizomycotina</taxon>
        <taxon>Dothideomycetes</taxon>
        <taxon>Dothideomycetes incertae sedis</taxon>
        <taxon>Botryosphaeriales</taxon>
        <taxon>Phyllostictaceae</taxon>
        <taxon>Phyllosticta</taxon>
    </lineage>
</organism>
<sequence>MSNIGSNAGNGLRGGVHSVHGAGEAIRGQINAFADSAVGSHDSAAQNQAISDRGVNEFQTGTSTHHNPGSSFDTHPSEVRAPTAGHHPGSSFDKHPSDVKAAGLRGNPGADNWASSNTTSSTGGYGSGAVPHSTSTTGEYGNPKSSNAGPHGSNVLNKTDPRVDSDLDNRGLTGNQTGAAGGPHNSNVLNKADPRVDSDFDNRGAHSTGHSTSGYTGSTGPSKAGETAGDPTGISRPSNAGLPTREDERGNLRETRPGGSSSTNAGPHDSNIGNKVDPRVDSDRDNRGLTGTTTGAAAGPHSSGAANKVDPRVDSDLDNRASGHHNLGTGVTPGSYGSEELASSTHNTSSGHHPSSTTTDHHNLGTGVTPGSYCSEDLATDKTASHRPDSGHAAHDESHHTAHVKDGESTEKKGSHPPHKSNLLNKLDPRVKTTSS</sequence>
<feature type="compositionally biased region" description="Basic and acidic residues" evidence="1">
    <location>
        <begin position="159"/>
        <end position="169"/>
    </location>
</feature>
<dbReference type="PANTHER" id="PTHR39606:SF1">
    <property type="entry name" value="CELL SURFACE PROTEIN"/>
    <property type="match status" value="1"/>
</dbReference>
<feature type="compositionally biased region" description="Basic and acidic residues" evidence="1">
    <location>
        <begin position="427"/>
        <end position="436"/>
    </location>
</feature>
<feature type="compositionally biased region" description="Polar residues" evidence="1">
    <location>
        <begin position="57"/>
        <end position="74"/>
    </location>
</feature>
<name>A0ABR1Z3J0_9PEZI</name>
<evidence type="ECO:0008006" key="4">
    <source>
        <dbReference type="Google" id="ProtNLM"/>
    </source>
</evidence>